<name>A0A0E9S651_ANGAN</name>
<reference evidence="2" key="1">
    <citation type="submission" date="2014-11" db="EMBL/GenBank/DDBJ databases">
        <authorList>
            <person name="Amaro Gonzalez C."/>
        </authorList>
    </citation>
    <scope>NUCLEOTIDE SEQUENCE</scope>
</reference>
<feature type="region of interest" description="Disordered" evidence="1">
    <location>
        <begin position="1"/>
        <end position="22"/>
    </location>
</feature>
<sequence length="69" mass="7629">MSRRDLGTSRMRSPCRSSLTDSAKFRQRDIADQLDSSGHGQGCLSSQDVSLPPTKENTIFQGDIVFCVH</sequence>
<evidence type="ECO:0000256" key="1">
    <source>
        <dbReference type="SAM" id="MobiDB-lite"/>
    </source>
</evidence>
<dbReference type="AlphaFoldDB" id="A0A0E9S651"/>
<feature type="region of interest" description="Disordered" evidence="1">
    <location>
        <begin position="34"/>
        <end position="55"/>
    </location>
</feature>
<protein>
    <submittedName>
        <fullName evidence="2">Uncharacterized protein</fullName>
    </submittedName>
</protein>
<evidence type="ECO:0000313" key="2">
    <source>
        <dbReference type="EMBL" id="JAH36150.1"/>
    </source>
</evidence>
<organism evidence="2">
    <name type="scientific">Anguilla anguilla</name>
    <name type="common">European freshwater eel</name>
    <name type="synonym">Muraena anguilla</name>
    <dbReference type="NCBI Taxonomy" id="7936"/>
    <lineage>
        <taxon>Eukaryota</taxon>
        <taxon>Metazoa</taxon>
        <taxon>Chordata</taxon>
        <taxon>Craniata</taxon>
        <taxon>Vertebrata</taxon>
        <taxon>Euteleostomi</taxon>
        <taxon>Actinopterygii</taxon>
        <taxon>Neopterygii</taxon>
        <taxon>Teleostei</taxon>
        <taxon>Anguilliformes</taxon>
        <taxon>Anguillidae</taxon>
        <taxon>Anguilla</taxon>
    </lineage>
</organism>
<reference evidence="2" key="2">
    <citation type="journal article" date="2015" name="Fish Shellfish Immunol.">
        <title>Early steps in the European eel (Anguilla anguilla)-Vibrio vulnificus interaction in the gills: Role of the RtxA13 toxin.</title>
        <authorList>
            <person name="Callol A."/>
            <person name="Pajuelo D."/>
            <person name="Ebbesson L."/>
            <person name="Teles M."/>
            <person name="MacKenzie S."/>
            <person name="Amaro C."/>
        </authorList>
    </citation>
    <scope>NUCLEOTIDE SEQUENCE</scope>
</reference>
<accession>A0A0E9S651</accession>
<dbReference type="EMBL" id="GBXM01072427">
    <property type="protein sequence ID" value="JAH36150.1"/>
    <property type="molecule type" value="Transcribed_RNA"/>
</dbReference>
<proteinExistence type="predicted"/>